<dbReference type="RefSeq" id="WP_119628551.1">
    <property type="nucleotide sequence ID" value="NZ_AP017928.1"/>
</dbReference>
<dbReference type="PROSITE" id="PS01097">
    <property type="entry name" value="HUPF_HYPC"/>
    <property type="match status" value="1"/>
</dbReference>
<dbReference type="OrthoDB" id="9806017at2"/>
<evidence type="ECO:0000256" key="1">
    <source>
        <dbReference type="ARBA" id="ARBA00006018"/>
    </source>
</evidence>
<dbReference type="NCBIfam" id="TIGR00074">
    <property type="entry name" value="hypC_hupF"/>
    <property type="match status" value="1"/>
</dbReference>
<name>A0A250KMH4_9GAMM</name>
<dbReference type="GO" id="GO:1902670">
    <property type="term" value="F:carbon dioxide binding"/>
    <property type="evidence" value="ECO:0007669"/>
    <property type="project" value="TreeGrafter"/>
</dbReference>
<gene>
    <name evidence="2" type="ORF">sS8_0870</name>
</gene>
<dbReference type="InterPro" id="IPR001109">
    <property type="entry name" value="Hydrogenase_HupF/HypC"/>
</dbReference>
<dbReference type="AlphaFoldDB" id="A0A250KMH4"/>
<dbReference type="PANTHER" id="PTHR35177:SF2">
    <property type="entry name" value="HYDROGENASE MATURATION FACTOR HYBG"/>
    <property type="match status" value="1"/>
</dbReference>
<evidence type="ECO:0000313" key="2">
    <source>
        <dbReference type="EMBL" id="BBA32835.1"/>
    </source>
</evidence>
<dbReference type="Proteomes" id="UP000266313">
    <property type="component" value="Chromosome"/>
</dbReference>
<dbReference type="PANTHER" id="PTHR35177">
    <property type="entry name" value="HYDROGENASE MATURATION FACTOR HYBG"/>
    <property type="match status" value="1"/>
</dbReference>
<dbReference type="SUPFAM" id="SSF159127">
    <property type="entry name" value="HupF/HypC-like"/>
    <property type="match status" value="1"/>
</dbReference>
<sequence length="100" mass="10921">MCIGIPMQVVRAEPFQAWCQGADGEAMVDMRLVGAQPEGTWVLVFLGAAREVLEVERAEQIQAALSGLRDAMNGVYDPAAAFADLVDREPQLPEFLREST</sequence>
<organism evidence="2 3">
    <name type="scientific">Methylocaldum marinum</name>
    <dbReference type="NCBI Taxonomy" id="1432792"/>
    <lineage>
        <taxon>Bacteria</taxon>
        <taxon>Pseudomonadati</taxon>
        <taxon>Pseudomonadota</taxon>
        <taxon>Gammaproteobacteria</taxon>
        <taxon>Methylococcales</taxon>
        <taxon>Methylococcaceae</taxon>
        <taxon>Methylocaldum</taxon>
    </lineage>
</organism>
<dbReference type="EMBL" id="AP017928">
    <property type="protein sequence ID" value="BBA32835.1"/>
    <property type="molecule type" value="Genomic_DNA"/>
</dbReference>
<evidence type="ECO:0000313" key="3">
    <source>
        <dbReference type="Proteomes" id="UP000266313"/>
    </source>
</evidence>
<keyword evidence="3" id="KW-1185">Reference proteome</keyword>
<dbReference type="Gene3D" id="2.30.30.140">
    <property type="match status" value="1"/>
</dbReference>
<comment type="similarity">
    <text evidence="1">Belongs to the HupF/HypC family.</text>
</comment>
<dbReference type="KEGG" id="mmai:sS8_0870"/>
<dbReference type="PRINTS" id="PR00445">
    <property type="entry name" value="HUPFHYPC"/>
</dbReference>
<proteinExistence type="inferred from homology"/>
<dbReference type="Pfam" id="PF01455">
    <property type="entry name" value="HupF_HypC"/>
    <property type="match status" value="1"/>
</dbReference>
<dbReference type="GO" id="GO:0005506">
    <property type="term" value="F:iron ion binding"/>
    <property type="evidence" value="ECO:0007669"/>
    <property type="project" value="TreeGrafter"/>
</dbReference>
<accession>A0A250KMH4</accession>
<reference evidence="2 3" key="1">
    <citation type="submission" date="2016-12" db="EMBL/GenBank/DDBJ databases">
        <title>Genome sequencing of Methylocaldum marinum.</title>
        <authorList>
            <person name="Takeuchi M."/>
            <person name="Kamagata Y."/>
            <person name="Hiraoka S."/>
            <person name="Oshima K."/>
            <person name="Hattori M."/>
            <person name="Iwasaki W."/>
        </authorList>
    </citation>
    <scope>NUCLEOTIDE SEQUENCE [LARGE SCALE GENOMIC DNA]</scope>
    <source>
        <strain evidence="2 3">S8</strain>
    </source>
</reference>
<dbReference type="InterPro" id="IPR019812">
    <property type="entry name" value="Hydgase_assmbl_chp_CS"/>
</dbReference>
<dbReference type="GO" id="GO:0051604">
    <property type="term" value="P:protein maturation"/>
    <property type="evidence" value="ECO:0007669"/>
    <property type="project" value="TreeGrafter"/>
</dbReference>
<protein>
    <submittedName>
        <fullName evidence="2">Hydrogenase assembly chaperone hypC/hupF</fullName>
    </submittedName>
</protein>